<dbReference type="InterPro" id="IPR015168">
    <property type="entry name" value="SsuA/THI5"/>
</dbReference>
<feature type="signal peptide" evidence="1">
    <location>
        <begin position="1"/>
        <end position="25"/>
    </location>
</feature>
<dbReference type="Pfam" id="PF09084">
    <property type="entry name" value="NMT1"/>
    <property type="match status" value="1"/>
</dbReference>
<dbReference type="RefSeq" id="WP_184100843.1">
    <property type="nucleotide sequence ID" value="NZ_JACHHN010000004.1"/>
</dbReference>
<evidence type="ECO:0000259" key="2">
    <source>
        <dbReference type="Pfam" id="PF09084"/>
    </source>
</evidence>
<dbReference type="Gene3D" id="3.40.190.10">
    <property type="entry name" value="Periplasmic binding protein-like II"/>
    <property type="match status" value="2"/>
</dbReference>
<feature type="chain" id="PRO_5033028994" evidence="1">
    <location>
        <begin position="26"/>
        <end position="354"/>
    </location>
</feature>
<dbReference type="AlphaFoldDB" id="A0A840RGC7"/>
<accession>A0A840RGC7</accession>
<dbReference type="PANTHER" id="PTHR30024">
    <property type="entry name" value="ALIPHATIC SULFONATES-BINDING PROTEIN-RELATED"/>
    <property type="match status" value="1"/>
</dbReference>
<gene>
    <name evidence="3" type="ORF">HNQ50_002364</name>
</gene>
<protein>
    <submittedName>
        <fullName evidence="3">Sulfonate transport system substrate-binding protein</fullName>
    </submittedName>
</protein>
<keyword evidence="1" id="KW-0732">Signal</keyword>
<sequence length="354" mass="39409">MKQHFLRTLATFALAALTLATPAHAEDKPTVIRIAYPGAGTGGRPLGDTNFIASANYLSALEKEFKADGIKVQWTFFPGAGPAVNEQAANGLVDFAFHGDLPLIVGRSTGISHHIILGVSRFGPTYVVAPVDSQAKNIQDLKGKTLSTFKGTANQLVLDRVLEANGLTEKDFTILTQNADNQKASLATKTIDGTIISPWDLEARGIAKRVLTIPRDPKISSVSTFWVSTDFEKKYPQIVQRVVNALVKTAQWSADEANRDKLFHQWAQSGNTGYGDFVKNYQNYQLKEINNPLLDDYYRATLQKSVNEAKRYKLIRHDVSLDGWIEPKYLETALKEQHLEHYWDEYDANGNIKK</sequence>
<dbReference type="SUPFAM" id="SSF53850">
    <property type="entry name" value="Periplasmic binding protein-like II"/>
    <property type="match status" value="1"/>
</dbReference>
<proteinExistence type="predicted"/>
<dbReference type="EMBL" id="JACHHN010000004">
    <property type="protein sequence ID" value="MBB5191634.1"/>
    <property type="molecule type" value="Genomic_DNA"/>
</dbReference>
<dbReference type="PANTHER" id="PTHR30024:SF21">
    <property type="entry name" value="ABC TRANSPORTER SUBSTRATE-BINDING PROTEIN"/>
    <property type="match status" value="1"/>
</dbReference>
<evidence type="ECO:0000313" key="3">
    <source>
        <dbReference type="EMBL" id="MBB5191634.1"/>
    </source>
</evidence>
<reference evidence="3 4" key="1">
    <citation type="submission" date="2020-08" db="EMBL/GenBank/DDBJ databases">
        <title>Genomic Encyclopedia of Type Strains, Phase IV (KMG-IV): sequencing the most valuable type-strain genomes for metagenomic binning, comparative biology and taxonomic classification.</title>
        <authorList>
            <person name="Goeker M."/>
        </authorList>
    </citation>
    <scope>NUCLEOTIDE SEQUENCE [LARGE SCALE GENOMIC DNA]</scope>
    <source>
        <strain evidence="3 4">DSM 18233</strain>
    </source>
</reference>
<feature type="domain" description="SsuA/THI5-like" evidence="2">
    <location>
        <begin position="56"/>
        <end position="254"/>
    </location>
</feature>
<name>A0A840RGC7_9NEIS</name>
<evidence type="ECO:0000313" key="4">
    <source>
        <dbReference type="Proteomes" id="UP000543030"/>
    </source>
</evidence>
<evidence type="ECO:0000256" key="1">
    <source>
        <dbReference type="SAM" id="SignalP"/>
    </source>
</evidence>
<keyword evidence="4" id="KW-1185">Reference proteome</keyword>
<organism evidence="3 4">
    <name type="scientific">Silvimonas terrae</name>
    <dbReference type="NCBI Taxonomy" id="300266"/>
    <lineage>
        <taxon>Bacteria</taxon>
        <taxon>Pseudomonadati</taxon>
        <taxon>Pseudomonadota</taxon>
        <taxon>Betaproteobacteria</taxon>
        <taxon>Neisseriales</taxon>
        <taxon>Chitinibacteraceae</taxon>
        <taxon>Silvimonas</taxon>
    </lineage>
</organism>
<comment type="caution">
    <text evidence="3">The sequence shown here is derived from an EMBL/GenBank/DDBJ whole genome shotgun (WGS) entry which is preliminary data.</text>
</comment>
<dbReference type="Proteomes" id="UP000543030">
    <property type="component" value="Unassembled WGS sequence"/>
</dbReference>